<evidence type="ECO:0000313" key="2">
    <source>
        <dbReference type="EMBL" id="WXA03480.1"/>
    </source>
</evidence>
<evidence type="ECO:0000313" key="3">
    <source>
        <dbReference type="EMBL" id="WXA14098.1"/>
    </source>
</evidence>
<organism evidence="2 4">
    <name type="scientific">Mangrovimonas cancribranchiae</name>
    <dbReference type="NCBI Taxonomy" id="3080055"/>
    <lineage>
        <taxon>Bacteria</taxon>
        <taxon>Pseudomonadati</taxon>
        <taxon>Bacteroidota</taxon>
        <taxon>Flavobacteriia</taxon>
        <taxon>Flavobacteriales</taxon>
        <taxon>Flavobacteriaceae</taxon>
        <taxon>Mangrovimonas</taxon>
    </lineage>
</organism>
<protein>
    <submittedName>
        <fullName evidence="2">Uncharacterized protein</fullName>
    </submittedName>
</protein>
<dbReference type="KEGG" id="mcaa:R3L15_04300"/>
<feature type="coiled-coil region" evidence="1">
    <location>
        <begin position="16"/>
        <end position="87"/>
    </location>
</feature>
<evidence type="ECO:0000256" key="1">
    <source>
        <dbReference type="SAM" id="Coils"/>
    </source>
</evidence>
<reference evidence="2 4" key="1">
    <citation type="submission" date="2023-10" db="EMBL/GenBank/DDBJ databases">
        <title>Culture-based analysis of two novel bacteria associated with mangrove crab gills.</title>
        <authorList>
            <person name="Yang X."/>
            <person name="Garuglieri E."/>
            <person name="Van Goethem M.W."/>
            <person name="Fusi M."/>
            <person name="Marasco R."/>
            <person name="Daffonchio D.G."/>
        </authorList>
    </citation>
    <scope>NUCLEOTIDE SEQUENCE [LARGE SCALE GENOMIC DNA]</scope>
    <source>
        <strain evidence="3">UG2-1</strain>
        <strain evidence="2">UG2-2</strain>
        <strain evidence="4">UG2_2</strain>
    </source>
</reference>
<dbReference type="RefSeq" id="WP_338733444.1">
    <property type="nucleotide sequence ID" value="NZ_CP136924.1"/>
</dbReference>
<proteinExistence type="predicted"/>
<keyword evidence="4" id="KW-1185">Reference proteome</keyword>
<sequence length="138" mass="16427">MKTNITYRSYNTDKTLEELQYNINTCKIRLENTKAEIVFYEFILSAPMYKNSVINLFETLQQFKTKLQELERQGLQLIEDINAHVNQIAKKNECEDVMCDNYFLQHHDNLERKAHNFFTELSTLKSAMFDYLKSVIKV</sequence>
<name>A0AAU6P133_9FLAO</name>
<dbReference type="Proteomes" id="UP001368318">
    <property type="component" value="Chromosome"/>
</dbReference>
<gene>
    <name evidence="3" type="ORF">R3L15_04300</name>
    <name evidence="2" type="ORF">R3L16_03100</name>
</gene>
<evidence type="ECO:0000313" key="4">
    <source>
        <dbReference type="Proteomes" id="UP001368318"/>
    </source>
</evidence>
<dbReference type="AlphaFoldDB" id="A0AAU6P133"/>
<dbReference type="EMBL" id="CP136925">
    <property type="protein sequence ID" value="WXA14098.1"/>
    <property type="molecule type" value="Genomic_DNA"/>
</dbReference>
<dbReference type="EMBL" id="CP136924">
    <property type="protein sequence ID" value="WXA03480.1"/>
    <property type="molecule type" value="Genomic_DNA"/>
</dbReference>
<keyword evidence="1" id="KW-0175">Coiled coil</keyword>
<accession>A0AAU6P133</accession>